<proteinExistence type="predicted"/>
<evidence type="ECO:0000313" key="1">
    <source>
        <dbReference type="EMBL" id="MBX56929.1"/>
    </source>
</evidence>
<organism evidence="1">
    <name type="scientific">Rhizophora mucronata</name>
    <name type="common">Asiatic mangrove</name>
    <dbReference type="NCBI Taxonomy" id="61149"/>
    <lineage>
        <taxon>Eukaryota</taxon>
        <taxon>Viridiplantae</taxon>
        <taxon>Streptophyta</taxon>
        <taxon>Embryophyta</taxon>
        <taxon>Tracheophyta</taxon>
        <taxon>Spermatophyta</taxon>
        <taxon>Magnoliopsida</taxon>
        <taxon>eudicotyledons</taxon>
        <taxon>Gunneridae</taxon>
        <taxon>Pentapetalae</taxon>
        <taxon>rosids</taxon>
        <taxon>fabids</taxon>
        <taxon>Malpighiales</taxon>
        <taxon>Rhizophoraceae</taxon>
        <taxon>Rhizophora</taxon>
    </lineage>
</organism>
<protein>
    <submittedName>
        <fullName evidence="1">Uncharacterized protein</fullName>
    </submittedName>
</protein>
<name>A0A2P2PQQ2_RHIMU</name>
<dbReference type="EMBL" id="GGEC01076445">
    <property type="protein sequence ID" value="MBX56929.1"/>
    <property type="molecule type" value="Transcribed_RNA"/>
</dbReference>
<sequence length="10" mass="1155">MLNKAKHNSL</sequence>
<reference evidence="1" key="1">
    <citation type="submission" date="2018-02" db="EMBL/GenBank/DDBJ databases">
        <title>Rhizophora mucronata_Transcriptome.</title>
        <authorList>
            <person name="Meera S.P."/>
            <person name="Sreeshan A."/>
            <person name="Augustine A."/>
        </authorList>
    </citation>
    <scope>NUCLEOTIDE SEQUENCE</scope>
    <source>
        <tissue evidence="1">Leaf</tissue>
    </source>
</reference>
<accession>A0A2P2PQQ2</accession>